<dbReference type="RefSeq" id="WP_143915189.1">
    <property type="nucleotide sequence ID" value="NZ_CANMXV010000003.1"/>
</dbReference>
<gene>
    <name evidence="1" type="ORF">FOF46_01155</name>
</gene>
<keyword evidence="2" id="KW-1185">Reference proteome</keyword>
<dbReference type="Proteomes" id="UP000318833">
    <property type="component" value="Unassembled WGS sequence"/>
</dbReference>
<evidence type="ECO:0000313" key="2">
    <source>
        <dbReference type="Proteomes" id="UP000318833"/>
    </source>
</evidence>
<proteinExistence type="predicted"/>
<comment type="caution">
    <text evidence="1">The sequence shown here is derived from an EMBL/GenBank/DDBJ whole genome shotgun (WGS) entry which is preliminary data.</text>
</comment>
<dbReference type="EMBL" id="VLNR01000002">
    <property type="protein sequence ID" value="TSE11265.1"/>
    <property type="molecule type" value="Genomic_DNA"/>
</dbReference>
<reference evidence="1 2" key="1">
    <citation type="submission" date="2019-07" db="EMBL/GenBank/DDBJ databases">
        <title>The draft genome sequence of Aquimarina algiphila M91.</title>
        <authorList>
            <person name="Meng X."/>
        </authorList>
    </citation>
    <scope>NUCLEOTIDE SEQUENCE [LARGE SCALE GENOMIC DNA]</scope>
    <source>
        <strain evidence="1 2">M91</strain>
    </source>
</reference>
<accession>A0A554VRJ2</accession>
<dbReference type="OrthoDB" id="1436383at2"/>
<sequence>MDQHLFQDYAEDERKIMLRDNALTNEEHTYSISLSEEELLELKEQHAQNSIKLAVLEEKRKKFTEELNSEKKPISDETKEQLALLRTGVKEVTEPLYLIDYQEEGQMAYFNGKGVLIRQRPLRQNERQLHLITHQKSI</sequence>
<evidence type="ECO:0000313" key="1">
    <source>
        <dbReference type="EMBL" id="TSE11265.1"/>
    </source>
</evidence>
<name>A0A554VRJ2_9FLAO</name>
<dbReference type="AlphaFoldDB" id="A0A554VRJ2"/>
<protein>
    <submittedName>
        <fullName evidence="1">Uncharacterized protein</fullName>
    </submittedName>
</protein>
<organism evidence="1 2">
    <name type="scientific">Aquimarina algiphila</name>
    <dbReference type="NCBI Taxonomy" id="2047982"/>
    <lineage>
        <taxon>Bacteria</taxon>
        <taxon>Pseudomonadati</taxon>
        <taxon>Bacteroidota</taxon>
        <taxon>Flavobacteriia</taxon>
        <taxon>Flavobacteriales</taxon>
        <taxon>Flavobacteriaceae</taxon>
        <taxon>Aquimarina</taxon>
    </lineage>
</organism>